<reference evidence="5" key="1">
    <citation type="submission" date="2021-04" db="EMBL/GenBank/DDBJ databases">
        <title>Sinoanaerobacter chloroacetimidivorans sp. nov., an obligate anaerobic bacterium isolated from anaerobic sludge.</title>
        <authorList>
            <person name="Bao Y."/>
        </authorList>
    </citation>
    <scope>NUCLEOTIDE SEQUENCE</scope>
    <source>
        <strain evidence="5">BAD-6</strain>
    </source>
</reference>
<dbReference type="Pfam" id="PF12837">
    <property type="entry name" value="Fer4_6"/>
    <property type="match status" value="1"/>
</dbReference>
<dbReference type="Proteomes" id="UP000675664">
    <property type="component" value="Unassembled WGS sequence"/>
</dbReference>
<organism evidence="5 6">
    <name type="scientific">Sinanaerobacter chloroacetimidivorans</name>
    <dbReference type="NCBI Taxonomy" id="2818044"/>
    <lineage>
        <taxon>Bacteria</taxon>
        <taxon>Bacillati</taxon>
        <taxon>Bacillota</taxon>
        <taxon>Clostridia</taxon>
        <taxon>Peptostreptococcales</taxon>
        <taxon>Anaerovoracaceae</taxon>
        <taxon>Sinanaerobacter</taxon>
    </lineage>
</organism>
<dbReference type="Gene3D" id="3.30.70.20">
    <property type="match status" value="1"/>
</dbReference>
<comment type="caution">
    <text evidence="5">The sequence shown here is derived from an EMBL/GenBank/DDBJ whole genome shotgun (WGS) entry which is preliminary data.</text>
</comment>
<keyword evidence="6" id="KW-1185">Reference proteome</keyword>
<gene>
    <name evidence="5" type="ORF">KCX82_11380</name>
</gene>
<proteinExistence type="predicted"/>
<reference evidence="5" key="2">
    <citation type="submission" date="2021-04" db="EMBL/GenBank/DDBJ databases">
        <authorList>
            <person name="Liu J."/>
        </authorList>
    </citation>
    <scope>NUCLEOTIDE SEQUENCE</scope>
    <source>
        <strain evidence="5">BAD-6</strain>
    </source>
</reference>
<feature type="domain" description="4Fe-4S ferredoxin-type" evidence="4">
    <location>
        <begin position="38"/>
        <end position="65"/>
    </location>
</feature>
<keyword evidence="2" id="KW-0408">Iron</keyword>
<evidence type="ECO:0000259" key="4">
    <source>
        <dbReference type="PROSITE" id="PS51379"/>
    </source>
</evidence>
<evidence type="ECO:0000256" key="3">
    <source>
        <dbReference type="ARBA" id="ARBA00023014"/>
    </source>
</evidence>
<feature type="domain" description="4Fe-4S ferredoxin-type" evidence="4">
    <location>
        <begin position="2"/>
        <end position="33"/>
    </location>
</feature>
<dbReference type="EMBL" id="JAGSND010000007">
    <property type="protein sequence ID" value="MBR0598481.1"/>
    <property type="molecule type" value="Genomic_DNA"/>
</dbReference>
<keyword evidence="1" id="KW-0479">Metal-binding</keyword>
<sequence length="65" mass="7124">MKKAKYNESKCDQSPFCPVTRVCPAGAVTRIKEGFFKSRISYDASKCIGCGKCTKVCPHAAFAMK</sequence>
<evidence type="ECO:0000313" key="6">
    <source>
        <dbReference type="Proteomes" id="UP000675664"/>
    </source>
</evidence>
<dbReference type="GO" id="GO:0051536">
    <property type="term" value="F:iron-sulfur cluster binding"/>
    <property type="evidence" value="ECO:0007669"/>
    <property type="project" value="UniProtKB-KW"/>
</dbReference>
<evidence type="ECO:0000256" key="2">
    <source>
        <dbReference type="ARBA" id="ARBA00023004"/>
    </source>
</evidence>
<accession>A0A8J8B277</accession>
<evidence type="ECO:0000313" key="5">
    <source>
        <dbReference type="EMBL" id="MBR0598481.1"/>
    </source>
</evidence>
<protein>
    <submittedName>
        <fullName evidence="5">4Fe-4S binding protein</fullName>
    </submittedName>
</protein>
<evidence type="ECO:0000256" key="1">
    <source>
        <dbReference type="ARBA" id="ARBA00022723"/>
    </source>
</evidence>
<dbReference type="InterPro" id="IPR017900">
    <property type="entry name" value="4Fe4S_Fe_S_CS"/>
</dbReference>
<dbReference type="SUPFAM" id="SSF54862">
    <property type="entry name" value="4Fe-4S ferredoxins"/>
    <property type="match status" value="1"/>
</dbReference>
<dbReference type="PROSITE" id="PS00198">
    <property type="entry name" value="4FE4S_FER_1"/>
    <property type="match status" value="1"/>
</dbReference>
<dbReference type="GO" id="GO:0046872">
    <property type="term" value="F:metal ion binding"/>
    <property type="evidence" value="ECO:0007669"/>
    <property type="project" value="UniProtKB-KW"/>
</dbReference>
<dbReference type="InterPro" id="IPR017896">
    <property type="entry name" value="4Fe4S_Fe-S-bd"/>
</dbReference>
<keyword evidence="3" id="KW-0411">Iron-sulfur</keyword>
<dbReference type="PROSITE" id="PS51379">
    <property type="entry name" value="4FE4S_FER_2"/>
    <property type="match status" value="2"/>
</dbReference>
<name>A0A8J8B277_9FIRM</name>
<dbReference type="RefSeq" id="WP_227018606.1">
    <property type="nucleotide sequence ID" value="NZ_JAGSND010000007.1"/>
</dbReference>
<dbReference type="AlphaFoldDB" id="A0A8J8B277"/>